<feature type="transmembrane region" description="Helical" evidence="17">
    <location>
        <begin position="50"/>
        <end position="73"/>
    </location>
</feature>
<evidence type="ECO:0000256" key="11">
    <source>
        <dbReference type="ARBA" id="ARBA00022989"/>
    </source>
</evidence>
<evidence type="ECO:0000259" key="19">
    <source>
        <dbReference type="Pfam" id="PF01059"/>
    </source>
</evidence>
<feature type="transmembrane region" description="Helical" evidence="17">
    <location>
        <begin position="376"/>
        <end position="401"/>
    </location>
</feature>
<feature type="transmembrane region" description="Helical" evidence="17">
    <location>
        <begin position="110"/>
        <end position="132"/>
    </location>
</feature>
<evidence type="ECO:0000256" key="6">
    <source>
        <dbReference type="ARBA" id="ARBA00022448"/>
    </source>
</evidence>
<evidence type="ECO:0000256" key="13">
    <source>
        <dbReference type="ARBA" id="ARBA00023075"/>
    </source>
</evidence>
<comment type="similarity">
    <text evidence="3 17">Belongs to the complex I subunit 4 family.</text>
</comment>
<sequence length="446" mass="50825">MLKFLLMIIMLIPLSFMKNMFWMVQNMIFLLSFLFIMVNCYSGYWMSMSYFLGCDIISYGLILLSMWICGLMVMASSSIYQSNNYSNMFIFNIVILLLLLYLTFSSMSLFLFYLFFESSLIPTLFLILGWGYQPERLQAGIYLLFYTLFGSLPLLIGVFYLYSDLGSLNFYLLSSKQYVYDFLYLSMIFAFLVKMPMFLVHLWLPKAHVEAPISGSMILAGILLKLGGYGLLRVFPFLQIMGLKYNYIWMSISLVGGVLVSLVCLRQTDLKALIAYSSVAHMGVALGGLLTMTYWGLCGSYTLMIAHGLCSSGLFCLANISYERLGSRSLLINKGLLNLMPSMTLWWFLLSSANMAAPPSLNLLGEIALLNSLVSWSWVSMIMLAFLSFFSAAYTLYLFAYSQHGKFYSGMYAFSGGFSREYLLLFLHWVPLNLLILKSDTCMLWL</sequence>
<dbReference type="Pfam" id="PF01059">
    <property type="entry name" value="Oxidored_q5_N"/>
    <property type="match status" value="1"/>
</dbReference>
<keyword evidence="12 17" id="KW-0520">NAD</keyword>
<comment type="function">
    <text evidence="1">Core subunit of the mitochondrial membrane respiratory chain NADH dehydrogenase (Complex I) that is believed to belong to the minimal assembly required for catalysis. Complex I functions in the transfer of electrons from NADH to the respiratory chain. The immediate electron acceptor for the enzyme is believed to be ubiquinone.</text>
</comment>
<evidence type="ECO:0000256" key="1">
    <source>
        <dbReference type="ARBA" id="ARBA00003257"/>
    </source>
</evidence>
<proteinExistence type="inferred from homology"/>
<feature type="transmembrane region" description="Helical" evidence="17">
    <location>
        <begin position="182"/>
        <end position="204"/>
    </location>
</feature>
<keyword evidence="13 17" id="KW-0830">Ubiquinone</keyword>
<evidence type="ECO:0000256" key="7">
    <source>
        <dbReference type="ARBA" id="ARBA00022660"/>
    </source>
</evidence>
<feature type="transmembrane region" description="Helical" evidence="17">
    <location>
        <begin position="335"/>
        <end position="356"/>
    </location>
</feature>
<reference evidence="20" key="1">
    <citation type="submission" date="2020-04" db="EMBL/GenBank/DDBJ databases">
        <title>DNAmark Project.</title>
        <authorList>
            <person name="Leerhoei F."/>
        </authorList>
    </citation>
    <scope>NUCLEOTIDE SEQUENCE</scope>
    <source>
        <strain evidence="20">DM926</strain>
    </source>
</reference>
<evidence type="ECO:0000256" key="2">
    <source>
        <dbReference type="ARBA" id="ARBA00004225"/>
    </source>
</evidence>
<dbReference type="EC" id="7.1.1.2" evidence="4 17"/>
<organism evidence="20">
    <name type="scientific">Platypalpus longicornis</name>
    <dbReference type="NCBI Taxonomy" id="1446203"/>
    <lineage>
        <taxon>Eukaryota</taxon>
        <taxon>Metazoa</taxon>
        <taxon>Ecdysozoa</taxon>
        <taxon>Arthropoda</taxon>
        <taxon>Hexapoda</taxon>
        <taxon>Insecta</taxon>
        <taxon>Pterygota</taxon>
        <taxon>Neoptera</taxon>
        <taxon>Endopterygota</taxon>
        <taxon>Diptera</taxon>
        <taxon>Brachycera</taxon>
        <taxon>Muscomorpha</taxon>
        <taxon>Empidoidea</taxon>
        <taxon>Hybotidae</taxon>
        <taxon>Tachydromiinae</taxon>
        <taxon>Platypalpus</taxon>
    </lineage>
</organism>
<evidence type="ECO:0000256" key="15">
    <source>
        <dbReference type="ARBA" id="ARBA00023136"/>
    </source>
</evidence>
<dbReference type="InterPro" id="IPR003918">
    <property type="entry name" value="NADH_UbQ_OxRdtase"/>
</dbReference>
<gene>
    <name evidence="20" type="primary">ND4</name>
</gene>
<comment type="catalytic activity">
    <reaction evidence="16 17">
        <text>a ubiquinone + NADH + 5 H(+)(in) = a ubiquinol + NAD(+) + 4 H(+)(out)</text>
        <dbReference type="Rhea" id="RHEA:29091"/>
        <dbReference type="Rhea" id="RHEA-COMP:9565"/>
        <dbReference type="Rhea" id="RHEA-COMP:9566"/>
        <dbReference type="ChEBI" id="CHEBI:15378"/>
        <dbReference type="ChEBI" id="CHEBI:16389"/>
        <dbReference type="ChEBI" id="CHEBI:17976"/>
        <dbReference type="ChEBI" id="CHEBI:57540"/>
        <dbReference type="ChEBI" id="CHEBI:57945"/>
        <dbReference type="EC" id="7.1.1.2"/>
    </reaction>
</comment>
<dbReference type="GO" id="GO:0042773">
    <property type="term" value="P:ATP synthesis coupled electron transport"/>
    <property type="evidence" value="ECO:0007669"/>
    <property type="project" value="InterPro"/>
</dbReference>
<feature type="domain" description="NADH:ubiquinone oxidoreductase chain 4 N-terminal" evidence="19">
    <location>
        <begin position="1"/>
        <end position="103"/>
    </location>
</feature>
<keyword evidence="9" id="KW-1278">Translocase</keyword>
<keyword evidence="14 17" id="KW-0496">Mitochondrion</keyword>
<keyword evidence="11 17" id="KW-1133">Transmembrane helix</keyword>
<keyword evidence="15 17" id="KW-0472">Membrane</keyword>
<dbReference type="AlphaFoldDB" id="A0A7G7CDG4"/>
<evidence type="ECO:0000256" key="17">
    <source>
        <dbReference type="RuleBase" id="RU003297"/>
    </source>
</evidence>
<evidence type="ECO:0000256" key="8">
    <source>
        <dbReference type="ARBA" id="ARBA00022692"/>
    </source>
</evidence>
<accession>A0A7G7CDG4</accession>
<evidence type="ECO:0000256" key="3">
    <source>
        <dbReference type="ARBA" id="ARBA00009025"/>
    </source>
</evidence>
<feature type="transmembrane region" description="Helical" evidence="17">
    <location>
        <begin position="272"/>
        <end position="295"/>
    </location>
</feature>
<dbReference type="GO" id="GO:0003954">
    <property type="term" value="F:NADH dehydrogenase activity"/>
    <property type="evidence" value="ECO:0007669"/>
    <property type="project" value="TreeGrafter"/>
</dbReference>
<dbReference type="GO" id="GO:0048039">
    <property type="term" value="F:ubiquinone binding"/>
    <property type="evidence" value="ECO:0007669"/>
    <property type="project" value="TreeGrafter"/>
</dbReference>
<evidence type="ECO:0000256" key="12">
    <source>
        <dbReference type="ARBA" id="ARBA00023027"/>
    </source>
</evidence>
<dbReference type="Pfam" id="PF00361">
    <property type="entry name" value="Proton_antipo_M"/>
    <property type="match status" value="1"/>
</dbReference>
<keyword evidence="6 17" id="KW-0813">Transport</keyword>
<dbReference type="PANTHER" id="PTHR43507:SF20">
    <property type="entry name" value="NADH-UBIQUINONE OXIDOREDUCTASE CHAIN 4"/>
    <property type="match status" value="1"/>
</dbReference>
<dbReference type="PANTHER" id="PTHR43507">
    <property type="entry name" value="NADH-UBIQUINONE OXIDOREDUCTASE CHAIN 4"/>
    <property type="match status" value="1"/>
</dbReference>
<evidence type="ECO:0000256" key="14">
    <source>
        <dbReference type="ARBA" id="ARBA00023128"/>
    </source>
</evidence>
<keyword evidence="10 17" id="KW-0249">Electron transport</keyword>
<feature type="transmembrane region" description="Helical" evidence="17">
    <location>
        <begin position="301"/>
        <end position="323"/>
    </location>
</feature>
<dbReference type="InterPro" id="IPR001750">
    <property type="entry name" value="ND/Mrp_TM"/>
</dbReference>
<dbReference type="EMBL" id="MT410807">
    <property type="protein sequence ID" value="QNE85630.1"/>
    <property type="molecule type" value="Genomic_DNA"/>
</dbReference>
<evidence type="ECO:0000313" key="20">
    <source>
        <dbReference type="EMBL" id="QNE85630.1"/>
    </source>
</evidence>
<dbReference type="GO" id="GO:0015990">
    <property type="term" value="P:electron transport coupled proton transport"/>
    <property type="evidence" value="ECO:0007669"/>
    <property type="project" value="TreeGrafter"/>
</dbReference>
<feature type="transmembrane region" description="Helical" evidence="17">
    <location>
        <begin position="139"/>
        <end position="162"/>
    </location>
</feature>
<evidence type="ECO:0000259" key="18">
    <source>
        <dbReference type="Pfam" id="PF00361"/>
    </source>
</evidence>
<dbReference type="PRINTS" id="PR01437">
    <property type="entry name" value="NUOXDRDTASE4"/>
</dbReference>
<protein>
    <recommendedName>
        <fullName evidence="5 17">NADH-ubiquinone oxidoreductase chain 4</fullName>
        <ecNumber evidence="4 17">7.1.1.2</ecNumber>
    </recommendedName>
</protein>
<comment type="subcellular location">
    <subcellularLocation>
        <location evidence="2 17">Mitochondrion membrane</location>
        <topology evidence="2 17">Multi-pass membrane protein</topology>
    </subcellularLocation>
</comment>
<keyword evidence="8 17" id="KW-0812">Transmembrane</keyword>
<dbReference type="GO" id="GO:0008137">
    <property type="term" value="F:NADH dehydrogenase (ubiquinone) activity"/>
    <property type="evidence" value="ECO:0007669"/>
    <property type="project" value="UniProtKB-UniRule"/>
</dbReference>
<feature type="domain" description="NADH:quinone oxidoreductase/Mrp antiporter transmembrane" evidence="18">
    <location>
        <begin position="106"/>
        <end position="390"/>
    </location>
</feature>
<evidence type="ECO:0000256" key="9">
    <source>
        <dbReference type="ARBA" id="ARBA00022967"/>
    </source>
</evidence>
<dbReference type="InterPro" id="IPR000260">
    <property type="entry name" value="NADH4_N"/>
</dbReference>
<evidence type="ECO:0000256" key="16">
    <source>
        <dbReference type="ARBA" id="ARBA00049551"/>
    </source>
</evidence>
<keyword evidence="7 17" id="KW-0679">Respiratory chain</keyword>
<feature type="transmembrane region" description="Helical" evidence="17">
    <location>
        <begin position="216"/>
        <end position="235"/>
    </location>
</feature>
<dbReference type="GO" id="GO:0031966">
    <property type="term" value="C:mitochondrial membrane"/>
    <property type="evidence" value="ECO:0007669"/>
    <property type="project" value="UniProtKB-SubCell"/>
</dbReference>
<evidence type="ECO:0000256" key="10">
    <source>
        <dbReference type="ARBA" id="ARBA00022982"/>
    </source>
</evidence>
<comment type="function">
    <text evidence="17">Core subunit of the mitochondrial membrane respiratory chain NADH dehydrogenase (Complex I) which catalyzes electron transfer from NADH through the respiratory chain, using ubiquinone as an electron acceptor. Essential for the catalytic activity and assembly of complex I.</text>
</comment>
<evidence type="ECO:0000256" key="4">
    <source>
        <dbReference type="ARBA" id="ARBA00012944"/>
    </source>
</evidence>
<geneLocation type="mitochondrion" evidence="20"/>
<evidence type="ECO:0000256" key="5">
    <source>
        <dbReference type="ARBA" id="ARBA00021006"/>
    </source>
</evidence>
<feature type="transmembrane region" description="Helical" evidence="17">
    <location>
        <begin position="85"/>
        <end position="104"/>
    </location>
</feature>
<name>A0A7G7CDG4_9MUSC</name>
<feature type="transmembrane region" description="Helical" evidence="17">
    <location>
        <begin position="247"/>
        <end position="265"/>
    </location>
</feature>